<evidence type="ECO:0000256" key="1">
    <source>
        <dbReference type="ARBA" id="ARBA00005048"/>
    </source>
</evidence>
<name>A0A1R4LMB0_VIBR1</name>
<dbReference type="FunFam" id="2.40.30.10:FF:000031">
    <property type="entry name" value="Sulfate adenylyltransferase subunit 1"/>
    <property type="match status" value="1"/>
</dbReference>
<dbReference type="InterPro" id="IPR011779">
    <property type="entry name" value="SO4_adenylTrfase_lsu"/>
</dbReference>
<dbReference type="InterPro" id="IPR000795">
    <property type="entry name" value="T_Tr_GTP-bd_dom"/>
</dbReference>
<feature type="domain" description="Tr-type G" evidence="10">
    <location>
        <begin position="24"/>
        <end position="239"/>
    </location>
</feature>
<evidence type="ECO:0000256" key="8">
    <source>
        <dbReference type="ARBA" id="ARBA00062688"/>
    </source>
</evidence>
<keyword evidence="4 9" id="KW-0547">Nucleotide-binding</keyword>
<keyword evidence="12" id="KW-1185">Reference proteome</keyword>
<dbReference type="GO" id="GO:0000103">
    <property type="term" value="P:sulfate assimilation"/>
    <property type="evidence" value="ECO:0007669"/>
    <property type="project" value="UniProtKB-UniRule"/>
</dbReference>
<dbReference type="GO" id="GO:0005525">
    <property type="term" value="F:GTP binding"/>
    <property type="evidence" value="ECO:0007669"/>
    <property type="project" value="UniProtKB-UniRule"/>
</dbReference>
<comment type="similarity">
    <text evidence="9">Belongs to the TRAFAC class translation factor GTPase superfamily. Classic translation factor GTPase family. CysN/NodQ subfamily.</text>
</comment>
<dbReference type="Pfam" id="PF03144">
    <property type="entry name" value="GTP_EFTU_D2"/>
    <property type="match status" value="1"/>
</dbReference>
<feature type="binding site" evidence="9">
    <location>
        <begin position="33"/>
        <end position="40"/>
    </location>
    <ligand>
        <name>GTP</name>
        <dbReference type="ChEBI" id="CHEBI:37565"/>
    </ligand>
</feature>
<evidence type="ECO:0000313" key="12">
    <source>
        <dbReference type="Proteomes" id="UP000188276"/>
    </source>
</evidence>
<dbReference type="EC" id="2.7.7.4" evidence="9"/>
<comment type="subunit">
    <text evidence="8">Heterodimer composed of CysD, the smaller subunit, and CysNC.</text>
</comment>
<dbReference type="OrthoDB" id="9804504at2"/>
<dbReference type="SUPFAM" id="SSF50465">
    <property type="entry name" value="EF-Tu/eEF-1alpha/eIF2-gamma C-terminal domain"/>
    <property type="match status" value="1"/>
</dbReference>
<dbReference type="InterPro" id="IPR009001">
    <property type="entry name" value="Transl_elong_EF1A/Init_IF2_C"/>
</dbReference>
<dbReference type="UniPathway" id="UPA00140">
    <property type="reaction ID" value="UER00204"/>
</dbReference>
<protein>
    <recommendedName>
        <fullName evidence="9">Sulfate adenylyltransferase subunit 1</fullName>
        <ecNumber evidence="9">2.7.7.4</ecNumber>
    </recommendedName>
    <alternativeName>
        <fullName evidence="9">ATP-sulfurylase large subunit</fullName>
    </alternativeName>
    <alternativeName>
        <fullName evidence="9">Sulfate adenylate transferase</fullName>
        <shortName evidence="9">SAT</shortName>
    </alternativeName>
</protein>
<dbReference type="Gene3D" id="2.40.30.10">
    <property type="entry name" value="Translation factors"/>
    <property type="match status" value="2"/>
</dbReference>
<dbReference type="FunFam" id="2.40.30.10:FF:000027">
    <property type="entry name" value="Sulfate adenylyltransferase subunit 1"/>
    <property type="match status" value="1"/>
</dbReference>
<dbReference type="InterPro" id="IPR054696">
    <property type="entry name" value="GTP-eEF1A_C"/>
</dbReference>
<dbReference type="NCBIfam" id="TIGR00231">
    <property type="entry name" value="small_GTP"/>
    <property type="match status" value="1"/>
</dbReference>
<comment type="pathway">
    <text evidence="1 9">Sulfur metabolism; hydrogen sulfide biosynthesis; sulfite from sulfate: step 1/3.</text>
</comment>
<comment type="catalytic activity">
    <reaction evidence="9">
        <text>sulfate + ATP + H(+) = adenosine 5'-phosphosulfate + diphosphate</text>
        <dbReference type="Rhea" id="RHEA:18133"/>
        <dbReference type="ChEBI" id="CHEBI:15378"/>
        <dbReference type="ChEBI" id="CHEBI:16189"/>
        <dbReference type="ChEBI" id="CHEBI:30616"/>
        <dbReference type="ChEBI" id="CHEBI:33019"/>
        <dbReference type="ChEBI" id="CHEBI:58243"/>
        <dbReference type="EC" id="2.7.7.4"/>
    </reaction>
</comment>
<feature type="binding site" evidence="9">
    <location>
        <begin position="112"/>
        <end position="116"/>
    </location>
    <ligand>
        <name>GTP</name>
        <dbReference type="ChEBI" id="CHEBI:37565"/>
    </ligand>
</feature>
<keyword evidence="5 9" id="KW-0067">ATP-binding</keyword>
<keyword evidence="3 9" id="KW-0548">Nucleotidyltransferase</keyword>
<organism evidence="11 12">
    <name type="scientific">Vibrio ruber (strain DSM 16370 / JCM 11486 / BCRC 17186 / CECT 7878 / LMG 23124 / VR1)</name>
    <dbReference type="NCBI Taxonomy" id="1123498"/>
    <lineage>
        <taxon>Bacteria</taxon>
        <taxon>Pseudomonadati</taxon>
        <taxon>Pseudomonadota</taxon>
        <taxon>Gammaproteobacteria</taxon>
        <taxon>Vibrionales</taxon>
        <taxon>Vibrionaceae</taxon>
        <taxon>Vibrio</taxon>
    </lineage>
</organism>
<dbReference type="CDD" id="cd04095">
    <property type="entry name" value="CysN_NoDQ_III"/>
    <property type="match status" value="1"/>
</dbReference>
<keyword evidence="2 9" id="KW-0808">Transferase</keyword>
<dbReference type="GO" id="GO:0004781">
    <property type="term" value="F:sulfate adenylyltransferase (ATP) activity"/>
    <property type="evidence" value="ECO:0007669"/>
    <property type="project" value="UniProtKB-UniRule"/>
</dbReference>
<dbReference type="InterPro" id="IPR027417">
    <property type="entry name" value="P-loop_NTPase"/>
</dbReference>
<evidence type="ECO:0000259" key="10">
    <source>
        <dbReference type="PROSITE" id="PS51722"/>
    </source>
</evidence>
<evidence type="ECO:0000256" key="3">
    <source>
        <dbReference type="ARBA" id="ARBA00022695"/>
    </source>
</evidence>
<dbReference type="FunFam" id="3.40.50.300:FF:000119">
    <property type="entry name" value="Sulfate adenylyltransferase subunit 1"/>
    <property type="match status" value="1"/>
</dbReference>
<dbReference type="EMBL" id="FULE01000031">
    <property type="protein sequence ID" value="SJN57645.1"/>
    <property type="molecule type" value="Genomic_DNA"/>
</dbReference>
<dbReference type="InterPro" id="IPR004161">
    <property type="entry name" value="EFTu-like_2"/>
</dbReference>
<dbReference type="InterPro" id="IPR041757">
    <property type="entry name" value="CysN_GTP-bd"/>
</dbReference>
<reference evidence="12" key="1">
    <citation type="submission" date="2017-02" db="EMBL/GenBank/DDBJ databases">
        <authorList>
            <person name="Rodrigo-Torres L."/>
            <person name="Arahal R.D."/>
            <person name="Lucena T."/>
        </authorList>
    </citation>
    <scope>NUCLEOTIDE SEQUENCE [LARGE SCALE GENOMIC DNA]</scope>
    <source>
        <strain evidence="12">CECT 7878</strain>
    </source>
</reference>
<gene>
    <name evidence="9 11" type="primary">cysN</name>
    <name evidence="11" type="ORF">VR7878_02421</name>
</gene>
<keyword evidence="6 9" id="KW-0342">GTP-binding</keyword>
<dbReference type="RefSeq" id="WP_077336367.1">
    <property type="nucleotide sequence ID" value="NZ_FULE01000031.1"/>
</dbReference>
<dbReference type="AlphaFoldDB" id="A0A1R4LMB0"/>
<dbReference type="Pfam" id="PF00009">
    <property type="entry name" value="GTP_EFTU"/>
    <property type="match status" value="1"/>
</dbReference>
<dbReference type="InterPro" id="IPR044138">
    <property type="entry name" value="CysN_II"/>
</dbReference>
<feature type="binding site" evidence="9">
    <location>
        <begin position="167"/>
        <end position="170"/>
    </location>
    <ligand>
        <name>GTP</name>
        <dbReference type="ChEBI" id="CHEBI:37565"/>
    </ligand>
</feature>
<dbReference type="CDD" id="cd03695">
    <property type="entry name" value="CysN_NodQ_II"/>
    <property type="match status" value="1"/>
</dbReference>
<evidence type="ECO:0000256" key="7">
    <source>
        <dbReference type="ARBA" id="ARBA00055271"/>
    </source>
</evidence>
<dbReference type="CDD" id="cd04166">
    <property type="entry name" value="CysN_ATPS"/>
    <property type="match status" value="1"/>
</dbReference>
<dbReference type="PROSITE" id="PS51722">
    <property type="entry name" value="G_TR_2"/>
    <property type="match status" value="1"/>
</dbReference>
<evidence type="ECO:0000313" key="11">
    <source>
        <dbReference type="EMBL" id="SJN57645.1"/>
    </source>
</evidence>
<dbReference type="Proteomes" id="UP000188276">
    <property type="component" value="Unassembled WGS sequence"/>
</dbReference>
<dbReference type="HAMAP" id="MF_00062">
    <property type="entry name" value="Sulf_adenylyltr_sub1"/>
    <property type="match status" value="1"/>
</dbReference>
<evidence type="ECO:0000256" key="9">
    <source>
        <dbReference type="HAMAP-Rule" id="MF_00062"/>
    </source>
</evidence>
<evidence type="ECO:0000256" key="5">
    <source>
        <dbReference type="ARBA" id="ARBA00022840"/>
    </source>
</evidence>
<dbReference type="NCBIfam" id="TIGR02034">
    <property type="entry name" value="CysN"/>
    <property type="match status" value="1"/>
</dbReference>
<dbReference type="PROSITE" id="PS00301">
    <property type="entry name" value="G_TR_1"/>
    <property type="match status" value="1"/>
</dbReference>
<dbReference type="NCBIfam" id="NF003478">
    <property type="entry name" value="PRK05124.1"/>
    <property type="match status" value="1"/>
</dbReference>
<evidence type="ECO:0000256" key="4">
    <source>
        <dbReference type="ARBA" id="ARBA00022741"/>
    </source>
</evidence>
<dbReference type="STRING" id="1123498.VR7878_02421"/>
<dbReference type="InterPro" id="IPR009000">
    <property type="entry name" value="Transl_B-barrel_sf"/>
</dbReference>
<dbReference type="Gene3D" id="3.40.50.300">
    <property type="entry name" value="P-loop containing nucleotide triphosphate hydrolases"/>
    <property type="match status" value="1"/>
</dbReference>
<dbReference type="Pfam" id="PF22594">
    <property type="entry name" value="GTP-eEF1A_C"/>
    <property type="match status" value="1"/>
</dbReference>
<dbReference type="InterPro" id="IPR031157">
    <property type="entry name" value="G_TR_CS"/>
</dbReference>
<dbReference type="PANTHER" id="PTHR23115">
    <property type="entry name" value="TRANSLATION FACTOR"/>
    <property type="match status" value="1"/>
</dbReference>
<dbReference type="InterPro" id="IPR005225">
    <property type="entry name" value="Small_GTP-bd"/>
</dbReference>
<dbReference type="SUPFAM" id="SSF52540">
    <property type="entry name" value="P-loop containing nucleoside triphosphate hydrolases"/>
    <property type="match status" value="1"/>
</dbReference>
<accession>A0A1R4LMB0</accession>
<dbReference type="GO" id="GO:0003924">
    <property type="term" value="F:GTPase activity"/>
    <property type="evidence" value="ECO:0007669"/>
    <property type="project" value="InterPro"/>
</dbReference>
<proteinExistence type="inferred from homology"/>
<dbReference type="InterPro" id="IPR050100">
    <property type="entry name" value="TRAFAC_GTPase_members"/>
</dbReference>
<dbReference type="GO" id="GO:0005524">
    <property type="term" value="F:ATP binding"/>
    <property type="evidence" value="ECO:0007669"/>
    <property type="project" value="UniProtKB-KW"/>
</dbReference>
<evidence type="ECO:0000256" key="6">
    <source>
        <dbReference type="ARBA" id="ARBA00023134"/>
    </source>
</evidence>
<dbReference type="InterPro" id="IPR044139">
    <property type="entry name" value="CysN_NoDQ_III"/>
</dbReference>
<dbReference type="SUPFAM" id="SSF50447">
    <property type="entry name" value="Translation proteins"/>
    <property type="match status" value="1"/>
</dbReference>
<evidence type="ECO:0000256" key="2">
    <source>
        <dbReference type="ARBA" id="ARBA00022679"/>
    </source>
</evidence>
<dbReference type="PRINTS" id="PR00315">
    <property type="entry name" value="ELONGATNFCT"/>
</dbReference>
<comment type="function">
    <text evidence="7 9">With CysD forms the ATP sulfurylase (ATPS) that catalyzes the adenylation of sulfate producing adenosine 5'-phosphosulfate (APS) and diphosphate, the first enzymatic step in sulfur assimilation pathway. APS synthesis involves the formation of a high-energy phosphoric-sulfuric acid anhydride bond driven by GTP hydrolysis by CysN coupled to ATP hydrolysis by CysD.</text>
</comment>
<sequence>MNSAVQAQLAELGIEGYLNQHQHKSLLRFLTCGSVDDGKSTLIGRLLHDSKQIYEDQLAAVHSDSQRVGTTGERPDLALLVDGLQAEREQGITIDVAYRYFSTQKRKFIIADTPGHEQYTRNMATGASTCDLAIILIDARKGVLDQTRRHSFISNLLGLRHFVVAVNKMDLVDYSQERFEAIRQEYLEFSRHLQGETDIQIIPISALEGDNVVEKSQHMHWYQGPSLLDLLETVDVDQVKGTGAFRFPVQYVNRPNLDFRGFAGTVASGVIRPGDKVKVLPSGKSSTVARIVTFDGDLEQAYTGQAVTLTLNDEIDISRGDLIVLEDAQLDTSNHLLADVVWMTEQPLQPGRDYDIKIAGHKTIGQVKSIRHQYDINNLSTYPAESLPLNGIGLCEWTFNQAIALDKYLDCADTGGFIIIDRLTNVTVGAGLVRDSLQTVAQTLGNFSEFELELNALIRKHFPHWGAQDIRQLLK</sequence>
<dbReference type="GO" id="GO:0070814">
    <property type="term" value="P:hydrogen sulfide biosynthetic process"/>
    <property type="evidence" value="ECO:0007669"/>
    <property type="project" value="UniProtKB-UniRule"/>
</dbReference>